<gene>
    <name evidence="2" type="ORF">BN1723_001481</name>
</gene>
<evidence type="ECO:0000256" key="1">
    <source>
        <dbReference type="SAM" id="MobiDB-lite"/>
    </source>
</evidence>
<feature type="compositionally biased region" description="Basic and acidic residues" evidence="1">
    <location>
        <begin position="40"/>
        <end position="52"/>
    </location>
</feature>
<accession>A0A0G4KET8</accession>
<feature type="compositionally biased region" description="Basic and acidic residues" evidence="1">
    <location>
        <begin position="21"/>
        <end position="30"/>
    </location>
</feature>
<dbReference type="EMBL" id="CVQI01000002">
    <property type="protein sequence ID" value="CRJ87897.1"/>
    <property type="molecule type" value="Genomic_DNA"/>
</dbReference>
<feature type="region of interest" description="Disordered" evidence="1">
    <location>
        <begin position="1"/>
        <end position="87"/>
    </location>
</feature>
<evidence type="ECO:0000313" key="3">
    <source>
        <dbReference type="Proteomes" id="UP000045706"/>
    </source>
</evidence>
<protein>
    <submittedName>
        <fullName evidence="2">Uncharacterized protein</fullName>
    </submittedName>
</protein>
<evidence type="ECO:0000313" key="2">
    <source>
        <dbReference type="EMBL" id="CRJ87897.1"/>
    </source>
</evidence>
<dbReference type="AlphaFoldDB" id="A0A0G4KET8"/>
<sequence length="620" mass="66021">MPDVRRHDSALANVPLASHPEPPRLGRDEPIGIPRRLLHDHRPELADNHGLRVEPAVAPRDPPHSMRGASPYRPVPTAAQREEERRRDALAERQARVPTRAILVVVVRKELERLRDDLIELGREGVKGQVGRVVAAAKVHVQDQPVEAHDAQLLAGRDVAGRQAPCVLAEDGGPAVQVGEEDLLLGADGGAVPRAGACAGACAGAVRVQTGHVGRLADEDDAKGEEAAPVGHELGHGVVARLGQARVVGDALEVVELAVLAGELVRVVEHDGEAGEVVLHVVEVLLLLPVARRALVQAALVQRDGAPQEGEAAVEQRLGALVVALHELVDDEDEGHEVDAAQREGRRILEALAEAGDGPEVVAQGVPVVVVDDLLVRSGGQHRGSAPTQGLVVGRGGHFCDGHGQGADGQDAVAYAVVPHAGFEHDARPQVLVPVPRQVRDQTVPKEVVVDDVEALEQRHAQKGGRHARSRADRAVVVAFVCAPRLAGLLAGRMARVGGRGGRGGYRFFGFGEVAVTFDVGLVTAGTRGFPLVAFDAADLAGQTCRAHLGPARAFLFDGRRGQRRGARVDLLEEGPRWSWSQQGRGWPRERREFVILGHHGRCVLSSPRLSLQRLGTEMV</sequence>
<organism evidence="2 3">
    <name type="scientific">Verticillium longisporum</name>
    <name type="common">Verticillium dahliae var. longisporum</name>
    <dbReference type="NCBI Taxonomy" id="100787"/>
    <lineage>
        <taxon>Eukaryota</taxon>
        <taxon>Fungi</taxon>
        <taxon>Dikarya</taxon>
        <taxon>Ascomycota</taxon>
        <taxon>Pezizomycotina</taxon>
        <taxon>Sordariomycetes</taxon>
        <taxon>Hypocreomycetidae</taxon>
        <taxon>Glomerellales</taxon>
        <taxon>Plectosphaerellaceae</taxon>
        <taxon>Verticillium</taxon>
    </lineage>
</organism>
<name>A0A0G4KET8_VERLO</name>
<dbReference type="Proteomes" id="UP000045706">
    <property type="component" value="Unassembled WGS sequence"/>
</dbReference>
<proteinExistence type="predicted"/>
<reference evidence="3" key="1">
    <citation type="submission" date="2015-05" db="EMBL/GenBank/DDBJ databases">
        <authorList>
            <person name="Fogelqvist Johan"/>
        </authorList>
    </citation>
    <scope>NUCLEOTIDE SEQUENCE [LARGE SCALE GENOMIC DNA]</scope>
</reference>